<keyword evidence="2" id="KW-1185">Reference proteome</keyword>
<evidence type="ECO:0000313" key="1">
    <source>
        <dbReference type="EMBL" id="SLN37890.1"/>
    </source>
</evidence>
<protein>
    <submittedName>
        <fullName evidence="1">Uncharacterized protein</fullName>
    </submittedName>
</protein>
<organism evidence="1 2">
    <name type="scientific">Pacificibacter marinus</name>
    <dbReference type="NCBI Taxonomy" id="658057"/>
    <lineage>
        <taxon>Bacteria</taxon>
        <taxon>Pseudomonadati</taxon>
        <taxon>Pseudomonadota</taxon>
        <taxon>Alphaproteobacteria</taxon>
        <taxon>Rhodobacterales</taxon>
        <taxon>Roseobacteraceae</taxon>
        <taxon>Pacificibacter</taxon>
    </lineage>
</organism>
<name>A0A1Y5SDH6_9RHOB</name>
<evidence type="ECO:0000313" key="2">
    <source>
        <dbReference type="Proteomes" id="UP000193307"/>
    </source>
</evidence>
<dbReference type="AlphaFoldDB" id="A0A1Y5SDH6"/>
<gene>
    <name evidence="1" type="ORF">PAM7971_01675</name>
</gene>
<accession>A0A1Y5SDH6</accession>
<dbReference type="STRING" id="658057.SAMN04488032_103122"/>
<dbReference type="Proteomes" id="UP000193307">
    <property type="component" value="Unassembled WGS sequence"/>
</dbReference>
<reference evidence="1 2" key="1">
    <citation type="submission" date="2017-03" db="EMBL/GenBank/DDBJ databases">
        <authorList>
            <person name="Afonso C.L."/>
            <person name="Miller P.J."/>
            <person name="Scott M.A."/>
            <person name="Spackman E."/>
            <person name="Goraichik I."/>
            <person name="Dimitrov K.M."/>
            <person name="Suarez D.L."/>
            <person name="Swayne D.E."/>
        </authorList>
    </citation>
    <scope>NUCLEOTIDE SEQUENCE [LARGE SCALE GENOMIC DNA]</scope>
    <source>
        <strain evidence="1 2">CECT 7971</strain>
    </source>
</reference>
<sequence length="40" mass="4745">MAIKRPMPEEIVVKLREADFARSARRTFIQSWKCNPPKRS</sequence>
<dbReference type="EMBL" id="FWFW01000004">
    <property type="protein sequence ID" value="SLN37890.1"/>
    <property type="molecule type" value="Genomic_DNA"/>
</dbReference>
<proteinExistence type="predicted"/>